<evidence type="ECO:0000256" key="1">
    <source>
        <dbReference type="SAM" id="Phobius"/>
    </source>
</evidence>
<keyword evidence="3" id="KW-1185">Reference proteome</keyword>
<protein>
    <submittedName>
        <fullName evidence="2">Tfp pilus assembly protein FimT/FimU</fullName>
    </submittedName>
</protein>
<evidence type="ECO:0000313" key="2">
    <source>
        <dbReference type="EMBL" id="MFC7337068.1"/>
    </source>
</evidence>
<accession>A0ABW2L3Y8</accession>
<keyword evidence="1" id="KW-0812">Transmembrane</keyword>
<sequence length="233" mass="25179">MKRPSERSRAGFTLVELLVVILIITVLLTIGAAGFRNAGGKGVSTALPSAEAIFDEARSVAVGKGTLSRVLIDVDDPSSEGNYLRRMFVIYQATDDNGEPIPNSWVLSGKAYIFPPKTYFSREFSKKNHKAQSGSLDTMTLSGVSGMYNSKKTGYLYYEFNAEGICTTGLNGDEYDAPSFVIAGGARGRGEDTPRTTSDGRRDFGGFVIWRNGATSVFRNPTQIIGADSPTNF</sequence>
<reference evidence="3" key="1">
    <citation type="journal article" date="2019" name="Int. J. Syst. Evol. Microbiol.">
        <title>The Global Catalogue of Microorganisms (GCM) 10K type strain sequencing project: providing services to taxonomists for standard genome sequencing and annotation.</title>
        <authorList>
            <consortium name="The Broad Institute Genomics Platform"/>
            <consortium name="The Broad Institute Genome Sequencing Center for Infectious Disease"/>
            <person name="Wu L."/>
            <person name="Ma J."/>
        </authorList>
    </citation>
    <scope>NUCLEOTIDE SEQUENCE [LARGE SCALE GENOMIC DNA]</scope>
    <source>
        <strain evidence="3">CGMCC 4.1467</strain>
    </source>
</reference>
<dbReference type="RefSeq" id="WP_379711031.1">
    <property type="nucleotide sequence ID" value="NZ_JBHTBS010000003.1"/>
</dbReference>
<dbReference type="PROSITE" id="PS00409">
    <property type="entry name" value="PROKAR_NTER_METHYL"/>
    <property type="match status" value="1"/>
</dbReference>
<evidence type="ECO:0000313" key="3">
    <source>
        <dbReference type="Proteomes" id="UP001596472"/>
    </source>
</evidence>
<proteinExistence type="predicted"/>
<name>A0ABW2L3Y8_9BACT</name>
<gene>
    <name evidence="2" type="ORF">ACFQY0_07760</name>
</gene>
<dbReference type="SUPFAM" id="SSF54523">
    <property type="entry name" value="Pili subunits"/>
    <property type="match status" value="1"/>
</dbReference>
<keyword evidence="1" id="KW-0472">Membrane</keyword>
<dbReference type="NCBIfam" id="TIGR02532">
    <property type="entry name" value="IV_pilin_GFxxxE"/>
    <property type="match status" value="1"/>
</dbReference>
<dbReference type="EMBL" id="JBHTBS010000003">
    <property type="protein sequence ID" value="MFC7337068.1"/>
    <property type="molecule type" value="Genomic_DNA"/>
</dbReference>
<organism evidence="2 3">
    <name type="scientific">Haloferula chungangensis</name>
    <dbReference type="NCBI Taxonomy" id="1048331"/>
    <lineage>
        <taxon>Bacteria</taxon>
        <taxon>Pseudomonadati</taxon>
        <taxon>Verrucomicrobiota</taxon>
        <taxon>Verrucomicrobiia</taxon>
        <taxon>Verrucomicrobiales</taxon>
        <taxon>Verrucomicrobiaceae</taxon>
        <taxon>Haloferula</taxon>
    </lineage>
</organism>
<dbReference type="Gene3D" id="3.30.700.10">
    <property type="entry name" value="Glycoprotein, Type 4 Pilin"/>
    <property type="match status" value="1"/>
</dbReference>
<keyword evidence="1" id="KW-1133">Transmembrane helix</keyword>
<dbReference type="Proteomes" id="UP001596472">
    <property type="component" value="Unassembled WGS sequence"/>
</dbReference>
<comment type="caution">
    <text evidence="2">The sequence shown here is derived from an EMBL/GenBank/DDBJ whole genome shotgun (WGS) entry which is preliminary data.</text>
</comment>
<dbReference type="Pfam" id="PF07963">
    <property type="entry name" value="N_methyl"/>
    <property type="match status" value="1"/>
</dbReference>
<dbReference type="InterPro" id="IPR012902">
    <property type="entry name" value="N_methyl_site"/>
</dbReference>
<feature type="transmembrane region" description="Helical" evidence="1">
    <location>
        <begin position="12"/>
        <end position="35"/>
    </location>
</feature>
<dbReference type="InterPro" id="IPR045584">
    <property type="entry name" value="Pilin-like"/>
</dbReference>